<dbReference type="GO" id="GO:0019441">
    <property type="term" value="P:L-tryptophan catabolic process to kynurenine"/>
    <property type="evidence" value="ECO:0007669"/>
    <property type="project" value="TreeGrafter"/>
</dbReference>
<evidence type="ECO:0000313" key="6">
    <source>
        <dbReference type="Proteomes" id="UP000283709"/>
    </source>
</evidence>
<evidence type="ECO:0000259" key="4">
    <source>
        <dbReference type="Pfam" id="PF00266"/>
    </source>
</evidence>
<sequence length="380" mass="40639">MQSNVNSSPGTYDGWLMYHSVGLFPDQEAVVRDALAQFASSWCAPGLKRWDEGLAARQGVLDNWARLVNADPRNVFGAENVTDAFGKFVAALGTRLTGRKVLIAADCFPSLHFLLSGLAGTFGFTLETVPLAAGAAWVTDDAFIEAWRDDVGLAVVTWVTSTASKRADLDRLVAHGRKQGSLIAVDITQGAGILDFDVTRPAVDFAATTTLKWLCGAPGTGLGYVCPALLDSGLAPQMTGWFSQPDPFNWDITRFSLAAEARRFDTGTPSFLPFVASAPGLAWRLSGAADGLRERNLRLCRAVIEVLEAKGYALHSPRADAARGGSVMATLPVHIDPQTLEARLVQAGVVVDTRGRVMRFSPGVLTHDSIASRLATLLPD</sequence>
<reference evidence="5 6" key="1">
    <citation type="submission" date="2016-07" db="EMBL/GenBank/DDBJ databases">
        <title>Genome analysis of Burkholderia fungorum ES3-20.</title>
        <authorList>
            <person name="Xu D."/>
            <person name="Yao R."/>
            <person name="Zheng S."/>
        </authorList>
    </citation>
    <scope>NUCLEOTIDE SEQUENCE [LARGE SCALE GENOMIC DNA]</scope>
    <source>
        <strain evidence="5 6">ES3-20</strain>
    </source>
</reference>
<evidence type="ECO:0000256" key="3">
    <source>
        <dbReference type="ARBA" id="ARBA00022898"/>
    </source>
</evidence>
<dbReference type="InterPro" id="IPR015424">
    <property type="entry name" value="PyrdxlP-dep_Trfase"/>
</dbReference>
<dbReference type="Pfam" id="PF00266">
    <property type="entry name" value="Aminotran_5"/>
    <property type="match status" value="1"/>
</dbReference>
<keyword evidence="3" id="KW-0663">Pyridoxal phosphate</keyword>
<dbReference type="GO" id="GO:0043420">
    <property type="term" value="P:anthranilate metabolic process"/>
    <property type="evidence" value="ECO:0007669"/>
    <property type="project" value="TreeGrafter"/>
</dbReference>
<dbReference type="Gene3D" id="3.40.640.10">
    <property type="entry name" value="Type I PLP-dependent aspartate aminotransferase-like (Major domain)"/>
    <property type="match status" value="1"/>
</dbReference>
<dbReference type="InterPro" id="IPR015422">
    <property type="entry name" value="PyrdxlP-dep_Trfase_small"/>
</dbReference>
<dbReference type="Proteomes" id="UP000283709">
    <property type="component" value="Unassembled WGS sequence"/>
</dbReference>
<accession>A0A420GP92</accession>
<dbReference type="AlphaFoldDB" id="A0A420GP92"/>
<evidence type="ECO:0000256" key="2">
    <source>
        <dbReference type="ARBA" id="ARBA00022801"/>
    </source>
</evidence>
<keyword evidence="5" id="KW-0032">Aminotransferase</keyword>
<dbReference type="PANTHER" id="PTHR14084">
    <property type="entry name" value="KYNURENINASE"/>
    <property type="match status" value="1"/>
</dbReference>
<proteinExistence type="predicted"/>
<dbReference type="GO" id="GO:0008483">
    <property type="term" value="F:transaminase activity"/>
    <property type="evidence" value="ECO:0007669"/>
    <property type="project" value="UniProtKB-KW"/>
</dbReference>
<dbReference type="GO" id="GO:0030170">
    <property type="term" value="F:pyridoxal phosphate binding"/>
    <property type="evidence" value="ECO:0007669"/>
    <property type="project" value="InterPro"/>
</dbReference>
<dbReference type="Gene3D" id="3.90.1150.10">
    <property type="entry name" value="Aspartate Aminotransferase, domain 1"/>
    <property type="match status" value="1"/>
</dbReference>
<dbReference type="RefSeq" id="WP_120344546.1">
    <property type="nucleotide sequence ID" value="NZ_MCAS01000011.1"/>
</dbReference>
<dbReference type="EMBL" id="MCAS01000011">
    <property type="protein sequence ID" value="RKF47105.1"/>
    <property type="molecule type" value="Genomic_DNA"/>
</dbReference>
<comment type="caution">
    <text evidence="5">The sequence shown here is derived from an EMBL/GenBank/DDBJ whole genome shotgun (WGS) entry which is preliminary data.</text>
</comment>
<gene>
    <name evidence="5" type="ORF">BCY88_24430</name>
</gene>
<dbReference type="GO" id="GO:0009435">
    <property type="term" value="P:NAD+ biosynthetic process"/>
    <property type="evidence" value="ECO:0007669"/>
    <property type="project" value="InterPro"/>
</dbReference>
<keyword evidence="2" id="KW-0378">Hydrolase</keyword>
<dbReference type="OrthoDB" id="9764293at2"/>
<dbReference type="InterPro" id="IPR010111">
    <property type="entry name" value="Kynureninase"/>
</dbReference>
<dbReference type="InterPro" id="IPR000192">
    <property type="entry name" value="Aminotrans_V_dom"/>
</dbReference>
<keyword evidence="1" id="KW-0662">Pyridine nucleotide biosynthesis</keyword>
<name>A0A420GP92_9BURK</name>
<organism evidence="5 6">
    <name type="scientific">Paraburkholderia fungorum</name>
    <dbReference type="NCBI Taxonomy" id="134537"/>
    <lineage>
        <taxon>Bacteria</taxon>
        <taxon>Pseudomonadati</taxon>
        <taxon>Pseudomonadota</taxon>
        <taxon>Betaproteobacteria</taxon>
        <taxon>Burkholderiales</taxon>
        <taxon>Burkholderiaceae</taxon>
        <taxon>Paraburkholderia</taxon>
    </lineage>
</organism>
<dbReference type="GO" id="GO:0005737">
    <property type="term" value="C:cytoplasm"/>
    <property type="evidence" value="ECO:0007669"/>
    <property type="project" value="InterPro"/>
</dbReference>
<evidence type="ECO:0000313" key="5">
    <source>
        <dbReference type="EMBL" id="RKF47105.1"/>
    </source>
</evidence>
<protein>
    <submittedName>
        <fullName evidence="5">Aminotransferase V</fullName>
    </submittedName>
</protein>
<keyword evidence="5" id="KW-0808">Transferase</keyword>
<feature type="domain" description="Aminotransferase class V" evidence="4">
    <location>
        <begin position="65"/>
        <end position="355"/>
    </location>
</feature>
<dbReference type="PANTHER" id="PTHR14084:SF0">
    <property type="entry name" value="KYNURENINASE"/>
    <property type="match status" value="1"/>
</dbReference>
<dbReference type="SUPFAM" id="SSF53383">
    <property type="entry name" value="PLP-dependent transferases"/>
    <property type="match status" value="1"/>
</dbReference>
<evidence type="ECO:0000256" key="1">
    <source>
        <dbReference type="ARBA" id="ARBA00022642"/>
    </source>
</evidence>
<dbReference type="GO" id="GO:0030429">
    <property type="term" value="F:kynureninase activity"/>
    <property type="evidence" value="ECO:0007669"/>
    <property type="project" value="InterPro"/>
</dbReference>
<dbReference type="InterPro" id="IPR015421">
    <property type="entry name" value="PyrdxlP-dep_Trfase_major"/>
</dbReference>